<accession>A0A6L7F1B9</accession>
<feature type="transmembrane region" description="Helical" evidence="6">
    <location>
        <begin position="51"/>
        <end position="76"/>
    </location>
</feature>
<dbReference type="PANTHER" id="PTHR36115">
    <property type="entry name" value="PROLINE-RICH ANTIGEN HOMOLOG-RELATED"/>
    <property type="match status" value="1"/>
</dbReference>
<comment type="caution">
    <text evidence="8">The sequence shown here is derived from an EMBL/GenBank/DDBJ whole genome shotgun (WGS) entry which is preliminary data.</text>
</comment>
<evidence type="ECO:0000259" key="7">
    <source>
        <dbReference type="Pfam" id="PF06271"/>
    </source>
</evidence>
<keyword evidence="4 6" id="KW-1133">Transmembrane helix</keyword>
<dbReference type="Proteomes" id="UP000473325">
    <property type="component" value="Unassembled WGS sequence"/>
</dbReference>
<keyword evidence="9" id="KW-1185">Reference proteome</keyword>
<keyword evidence="2" id="KW-1003">Cell membrane</keyword>
<organism evidence="8 9">
    <name type="scientific">Nocardioides flavescens</name>
    <dbReference type="NCBI Taxonomy" id="2691959"/>
    <lineage>
        <taxon>Bacteria</taxon>
        <taxon>Bacillati</taxon>
        <taxon>Actinomycetota</taxon>
        <taxon>Actinomycetes</taxon>
        <taxon>Propionibacteriales</taxon>
        <taxon>Nocardioidaceae</taxon>
        <taxon>Nocardioides</taxon>
    </lineage>
</organism>
<protein>
    <submittedName>
        <fullName evidence="8">RDD family protein</fullName>
    </submittedName>
</protein>
<dbReference type="GO" id="GO:0005886">
    <property type="term" value="C:plasma membrane"/>
    <property type="evidence" value="ECO:0007669"/>
    <property type="project" value="UniProtKB-SubCell"/>
</dbReference>
<evidence type="ECO:0000256" key="1">
    <source>
        <dbReference type="ARBA" id="ARBA00004651"/>
    </source>
</evidence>
<evidence type="ECO:0000256" key="2">
    <source>
        <dbReference type="ARBA" id="ARBA00022475"/>
    </source>
</evidence>
<proteinExistence type="predicted"/>
<dbReference type="AlphaFoldDB" id="A0A6L7F1B9"/>
<evidence type="ECO:0000313" key="8">
    <source>
        <dbReference type="EMBL" id="MXG90591.1"/>
    </source>
</evidence>
<evidence type="ECO:0000256" key="5">
    <source>
        <dbReference type="ARBA" id="ARBA00023136"/>
    </source>
</evidence>
<dbReference type="PANTHER" id="PTHR36115:SF6">
    <property type="entry name" value="PROLINE-RICH ANTIGEN HOMOLOG"/>
    <property type="match status" value="1"/>
</dbReference>
<feature type="domain" description="RDD" evidence="7">
    <location>
        <begin position="12"/>
        <end position="124"/>
    </location>
</feature>
<comment type="subcellular location">
    <subcellularLocation>
        <location evidence="1">Cell membrane</location>
        <topology evidence="1">Multi-pass membrane protein</topology>
    </subcellularLocation>
</comment>
<dbReference type="InterPro" id="IPR010432">
    <property type="entry name" value="RDD"/>
</dbReference>
<evidence type="ECO:0000256" key="6">
    <source>
        <dbReference type="SAM" id="Phobius"/>
    </source>
</evidence>
<evidence type="ECO:0000256" key="3">
    <source>
        <dbReference type="ARBA" id="ARBA00022692"/>
    </source>
</evidence>
<gene>
    <name evidence="8" type="ORF">GRQ65_13635</name>
</gene>
<dbReference type="EMBL" id="WUEK01000008">
    <property type="protein sequence ID" value="MXG90591.1"/>
    <property type="molecule type" value="Genomic_DNA"/>
</dbReference>
<sequence length="140" mass="14976">MEPVQTEPSFETASWARRIGALIVDWFASTLVVILLLGGVERWSGDQAAGFYVLVVFVLESALFSATTGGSFGQVATRLRVVRANGDPRPIPPLKALLRQVLIALVIPPLVYRPDGRGLHDVAAGSAVVTLQTFHALGGR</sequence>
<keyword evidence="3 6" id="KW-0812">Transmembrane</keyword>
<dbReference type="InterPro" id="IPR051791">
    <property type="entry name" value="Pra-immunoreactive"/>
</dbReference>
<evidence type="ECO:0000256" key="4">
    <source>
        <dbReference type="ARBA" id="ARBA00022989"/>
    </source>
</evidence>
<keyword evidence="5 6" id="KW-0472">Membrane</keyword>
<name>A0A6L7F1B9_9ACTN</name>
<feature type="transmembrane region" description="Helical" evidence="6">
    <location>
        <begin position="20"/>
        <end position="39"/>
    </location>
</feature>
<dbReference type="Pfam" id="PF06271">
    <property type="entry name" value="RDD"/>
    <property type="match status" value="1"/>
</dbReference>
<reference evidence="8 9" key="1">
    <citation type="submission" date="2019-12" db="EMBL/GenBank/DDBJ databases">
        <authorList>
            <person name="Kun Z."/>
        </authorList>
    </citation>
    <scope>NUCLEOTIDE SEQUENCE [LARGE SCALE GENOMIC DNA]</scope>
    <source>
        <strain evidence="8 9">YIM 123512</strain>
    </source>
</reference>
<evidence type="ECO:0000313" key="9">
    <source>
        <dbReference type="Proteomes" id="UP000473325"/>
    </source>
</evidence>